<dbReference type="RefSeq" id="WP_196281152.1">
    <property type="nucleotide sequence ID" value="NZ_JADQDQ010000002.1"/>
</dbReference>
<reference evidence="1 2" key="1">
    <citation type="submission" date="2020-11" db="EMBL/GenBank/DDBJ databases">
        <authorList>
            <person name="Kim M.K."/>
        </authorList>
    </citation>
    <scope>NUCLEOTIDE SEQUENCE [LARGE SCALE GENOMIC DNA]</scope>
    <source>
        <strain evidence="1 2">BT683</strain>
    </source>
</reference>
<evidence type="ECO:0000313" key="2">
    <source>
        <dbReference type="Proteomes" id="UP000597617"/>
    </source>
</evidence>
<comment type="caution">
    <text evidence="1">The sequence shown here is derived from an EMBL/GenBank/DDBJ whole genome shotgun (WGS) entry which is preliminary data.</text>
</comment>
<organism evidence="1 2">
    <name type="scientific">Hymenobacter jeongseonensis</name>
    <dbReference type="NCBI Taxonomy" id="2791027"/>
    <lineage>
        <taxon>Bacteria</taxon>
        <taxon>Pseudomonadati</taxon>
        <taxon>Bacteroidota</taxon>
        <taxon>Cytophagia</taxon>
        <taxon>Cytophagales</taxon>
        <taxon>Hymenobacteraceae</taxon>
        <taxon>Hymenobacter</taxon>
    </lineage>
</organism>
<sequence length="114" mass="13152">MQLTVISLSPDDLRQVIREEVERIVRRPSPALTEPLRYLSISDAVQKHRVSKSFLYRLSSERTISTRRVGKSVEFDAQELEAYFDKTARKSINTIDANLRKEGVFPTLKGKHHV</sequence>
<name>A0ABS0IEM9_9BACT</name>
<accession>A0ABS0IEM9</accession>
<proteinExistence type="predicted"/>
<gene>
    <name evidence="1" type="ORF">I2I05_05125</name>
</gene>
<dbReference type="Proteomes" id="UP000597617">
    <property type="component" value="Unassembled WGS sequence"/>
</dbReference>
<keyword evidence="2" id="KW-1185">Reference proteome</keyword>
<evidence type="ECO:0000313" key="1">
    <source>
        <dbReference type="EMBL" id="MBF9236770.1"/>
    </source>
</evidence>
<dbReference type="EMBL" id="JADQDQ010000002">
    <property type="protein sequence ID" value="MBF9236770.1"/>
    <property type="molecule type" value="Genomic_DNA"/>
</dbReference>
<protein>
    <submittedName>
        <fullName evidence="1">Helix-turn-helix domain-containing protein</fullName>
    </submittedName>
</protein>